<sequence>MALSKSESDIILNRANVALARSQRLVASWLPERTTDELTNAKSEEELQREEDEIFTAVPETLGVGAPLPEKAADGSWNRTELSSNDQLRKQLLGRNYDKFMKANAAAKQASAAAKTAASAAAAGKTASAANEEDDQDDDEDGRVSMVGKQKRRRVGQGRAAQIGSGSGSGVTPVSTGDVEDAGEKADNGTVQTEGIVKQAPSKGRKKATSYLDELLAERSKKRKKR</sequence>
<proteinExistence type="predicted"/>
<keyword evidence="3" id="KW-1185">Reference proteome</keyword>
<accession>A0A9X0B5Z2</accession>
<feature type="compositionally biased region" description="Acidic residues" evidence="1">
    <location>
        <begin position="131"/>
        <end position="141"/>
    </location>
</feature>
<dbReference type="AlphaFoldDB" id="A0A9X0B5Z2"/>
<dbReference type="Proteomes" id="UP001147782">
    <property type="component" value="Unassembled WGS sequence"/>
</dbReference>
<gene>
    <name evidence="2" type="ORF">N7496_000428</name>
</gene>
<comment type="caution">
    <text evidence="2">The sequence shown here is derived from an EMBL/GenBank/DDBJ whole genome shotgun (WGS) entry which is preliminary data.</text>
</comment>
<dbReference type="RefSeq" id="XP_056560088.1">
    <property type="nucleotide sequence ID" value="XM_056693359.1"/>
</dbReference>
<dbReference type="GeneID" id="81432536"/>
<dbReference type="InterPro" id="IPR021641">
    <property type="entry name" value="DUF3245"/>
</dbReference>
<reference evidence="2" key="2">
    <citation type="journal article" date="2023" name="IMA Fungus">
        <title>Comparative genomic study of the Penicillium genus elucidates a diverse pangenome and 15 lateral gene transfer events.</title>
        <authorList>
            <person name="Petersen C."/>
            <person name="Sorensen T."/>
            <person name="Nielsen M.R."/>
            <person name="Sondergaard T.E."/>
            <person name="Sorensen J.L."/>
            <person name="Fitzpatrick D.A."/>
            <person name="Frisvad J.C."/>
            <person name="Nielsen K.L."/>
        </authorList>
    </citation>
    <scope>NUCLEOTIDE SEQUENCE</scope>
    <source>
        <strain evidence="2">IBT 29864</strain>
    </source>
</reference>
<protein>
    <submittedName>
        <fullName evidence="2">Uncharacterized protein</fullName>
    </submittedName>
</protein>
<evidence type="ECO:0000313" key="3">
    <source>
        <dbReference type="Proteomes" id="UP001147782"/>
    </source>
</evidence>
<feature type="region of interest" description="Disordered" evidence="1">
    <location>
        <begin position="119"/>
        <end position="226"/>
    </location>
</feature>
<evidence type="ECO:0000256" key="1">
    <source>
        <dbReference type="SAM" id="MobiDB-lite"/>
    </source>
</evidence>
<feature type="compositionally biased region" description="Polar residues" evidence="1">
    <location>
        <begin position="77"/>
        <end position="86"/>
    </location>
</feature>
<name>A0A9X0B5Z2_9EURO</name>
<dbReference type="OrthoDB" id="3438340at2759"/>
<feature type="region of interest" description="Disordered" evidence="1">
    <location>
        <begin position="64"/>
        <end position="88"/>
    </location>
</feature>
<evidence type="ECO:0000313" key="2">
    <source>
        <dbReference type="EMBL" id="KAJ5389360.1"/>
    </source>
</evidence>
<reference evidence="2" key="1">
    <citation type="submission" date="2022-11" db="EMBL/GenBank/DDBJ databases">
        <authorList>
            <person name="Petersen C."/>
        </authorList>
    </citation>
    <scope>NUCLEOTIDE SEQUENCE</scope>
    <source>
        <strain evidence="2">IBT 29864</strain>
    </source>
</reference>
<feature type="compositionally biased region" description="Low complexity" evidence="1">
    <location>
        <begin position="119"/>
        <end position="130"/>
    </location>
</feature>
<feature type="compositionally biased region" description="Low complexity" evidence="1">
    <location>
        <begin position="157"/>
        <end position="177"/>
    </location>
</feature>
<dbReference type="Pfam" id="PF11595">
    <property type="entry name" value="DUF3245"/>
    <property type="match status" value="1"/>
</dbReference>
<organism evidence="2 3">
    <name type="scientific">Penicillium cataractarum</name>
    <dbReference type="NCBI Taxonomy" id="2100454"/>
    <lineage>
        <taxon>Eukaryota</taxon>
        <taxon>Fungi</taxon>
        <taxon>Dikarya</taxon>
        <taxon>Ascomycota</taxon>
        <taxon>Pezizomycotina</taxon>
        <taxon>Eurotiomycetes</taxon>
        <taxon>Eurotiomycetidae</taxon>
        <taxon>Eurotiales</taxon>
        <taxon>Aspergillaceae</taxon>
        <taxon>Penicillium</taxon>
    </lineage>
</organism>
<dbReference type="EMBL" id="JAPZBS010000001">
    <property type="protein sequence ID" value="KAJ5389360.1"/>
    <property type="molecule type" value="Genomic_DNA"/>
</dbReference>